<dbReference type="AlphaFoldDB" id="A0A840I6U8"/>
<dbReference type="Gene3D" id="1.10.12.10">
    <property type="entry name" value="Lyase 2-enoyl-coa Hydratase, Chain A, domain 2"/>
    <property type="match status" value="1"/>
</dbReference>
<accession>A0A840I6U8</accession>
<gene>
    <name evidence="2" type="ORF">BDZ31_000192</name>
</gene>
<dbReference type="RefSeq" id="WP_183338098.1">
    <property type="nucleotide sequence ID" value="NZ_JACHNU010000001.1"/>
</dbReference>
<dbReference type="GO" id="GO:0004300">
    <property type="term" value="F:enoyl-CoA hydratase activity"/>
    <property type="evidence" value="ECO:0007669"/>
    <property type="project" value="UniProtKB-EC"/>
</dbReference>
<dbReference type="Pfam" id="PF00378">
    <property type="entry name" value="ECH_1"/>
    <property type="match status" value="1"/>
</dbReference>
<evidence type="ECO:0000256" key="1">
    <source>
        <dbReference type="ARBA" id="ARBA00005254"/>
    </source>
</evidence>
<dbReference type="SUPFAM" id="SSF52096">
    <property type="entry name" value="ClpP/crotonase"/>
    <property type="match status" value="1"/>
</dbReference>
<sequence>MDSLVSAVEDGVYRIELNRPDRLNAIDKPMQRALIAELVRADHDDDSDVIVLAGRGRAFCAGGDIRSLTASDSFRDTRGRVHPGAKHLVNAFLGLEKPIVAEVGGAAVGLGATIALMCDVVVMGESARIGDRHVNVGVVAGDGGAVIWPLLVGPARAKELLMTGRLLRGPEAREIGLVAHCVPDDEVGAKVAELAAELAAQPRWAMRATKVSVNRYLEWMSNLTLDASLALEHLSMTKDEHAQAVEAWLAAQGR</sequence>
<keyword evidence="3" id="KW-1185">Reference proteome</keyword>
<proteinExistence type="inferred from homology"/>
<organism evidence="2 3">
    <name type="scientific">Conexibacter arvalis</name>
    <dbReference type="NCBI Taxonomy" id="912552"/>
    <lineage>
        <taxon>Bacteria</taxon>
        <taxon>Bacillati</taxon>
        <taxon>Actinomycetota</taxon>
        <taxon>Thermoleophilia</taxon>
        <taxon>Solirubrobacterales</taxon>
        <taxon>Conexibacteraceae</taxon>
        <taxon>Conexibacter</taxon>
    </lineage>
</organism>
<reference evidence="2 3" key="1">
    <citation type="submission" date="2020-08" db="EMBL/GenBank/DDBJ databases">
        <title>Genomic Encyclopedia of Archaeal and Bacterial Type Strains, Phase II (KMG-II): from individual species to whole genera.</title>
        <authorList>
            <person name="Goeker M."/>
        </authorList>
    </citation>
    <scope>NUCLEOTIDE SEQUENCE [LARGE SCALE GENOMIC DNA]</scope>
    <source>
        <strain evidence="2 3">DSM 23288</strain>
    </source>
</reference>
<dbReference type="CDD" id="cd06558">
    <property type="entry name" value="crotonase-like"/>
    <property type="match status" value="1"/>
</dbReference>
<dbReference type="EMBL" id="JACHNU010000001">
    <property type="protein sequence ID" value="MBB4660619.1"/>
    <property type="molecule type" value="Genomic_DNA"/>
</dbReference>
<protein>
    <submittedName>
        <fullName evidence="2">Enoyl-CoA hydratase</fullName>
        <ecNumber evidence="2">4.2.1.17</ecNumber>
    </submittedName>
</protein>
<name>A0A840I6U8_9ACTN</name>
<dbReference type="InterPro" id="IPR001753">
    <property type="entry name" value="Enoyl-CoA_hydra/iso"/>
</dbReference>
<dbReference type="PANTHER" id="PTHR43802">
    <property type="entry name" value="ENOYL-COA HYDRATASE"/>
    <property type="match status" value="1"/>
</dbReference>
<dbReference type="InterPro" id="IPR014748">
    <property type="entry name" value="Enoyl-CoA_hydra_C"/>
</dbReference>
<keyword evidence="2" id="KW-0456">Lyase</keyword>
<dbReference type="Gene3D" id="3.90.226.10">
    <property type="entry name" value="2-enoyl-CoA Hydratase, Chain A, domain 1"/>
    <property type="match status" value="1"/>
</dbReference>
<evidence type="ECO:0000313" key="3">
    <source>
        <dbReference type="Proteomes" id="UP000585272"/>
    </source>
</evidence>
<dbReference type="Proteomes" id="UP000585272">
    <property type="component" value="Unassembled WGS sequence"/>
</dbReference>
<comment type="similarity">
    <text evidence="1">Belongs to the enoyl-CoA hydratase/isomerase family.</text>
</comment>
<dbReference type="PANTHER" id="PTHR43802:SF1">
    <property type="entry name" value="IP11341P-RELATED"/>
    <property type="match status" value="1"/>
</dbReference>
<comment type="caution">
    <text evidence="2">The sequence shown here is derived from an EMBL/GenBank/DDBJ whole genome shotgun (WGS) entry which is preliminary data.</text>
</comment>
<dbReference type="InterPro" id="IPR029045">
    <property type="entry name" value="ClpP/crotonase-like_dom_sf"/>
</dbReference>
<dbReference type="EC" id="4.2.1.17" evidence="2"/>
<evidence type="ECO:0000313" key="2">
    <source>
        <dbReference type="EMBL" id="MBB4660619.1"/>
    </source>
</evidence>